<reference evidence="2 3" key="1">
    <citation type="submission" date="2016-05" db="EMBL/GenBank/DDBJ databases">
        <title>Genome sequencing of Acetobacter pasteurianus strain SRCM100623.</title>
        <authorList>
            <person name="Song Y.R."/>
        </authorList>
    </citation>
    <scope>NUCLEOTIDE SEQUENCE [LARGE SCALE GENOMIC DNA]</scope>
    <source>
        <strain evidence="2 3">SRCM100623</strain>
    </source>
</reference>
<accession>A0A1A0DNY4</accession>
<dbReference type="AlphaFoldDB" id="A0A1A0DNY4"/>
<dbReference type="InterPro" id="IPR017438">
    <property type="entry name" value="ATP-NAD_kinase_N"/>
</dbReference>
<name>A0A1A0DNY4_ACEPA</name>
<dbReference type="EMBL" id="LYUD01000001">
    <property type="protein sequence ID" value="OAZ76784.1"/>
    <property type="molecule type" value="Genomic_DNA"/>
</dbReference>
<feature type="domain" description="DAGKc" evidence="1">
    <location>
        <begin position="5"/>
        <end position="117"/>
    </location>
</feature>
<dbReference type="PATRIC" id="fig|438.15.peg.6"/>
<dbReference type="Gene3D" id="3.40.50.10330">
    <property type="entry name" value="Probable inorganic polyphosphate/atp-NAD kinase, domain 1"/>
    <property type="match status" value="1"/>
</dbReference>
<dbReference type="OrthoDB" id="8557048at2"/>
<dbReference type="eggNOG" id="COG1597">
    <property type="taxonomic scope" value="Bacteria"/>
</dbReference>
<gene>
    <name evidence="2" type="ORF">SRCM100623_00006</name>
</gene>
<dbReference type="InterPro" id="IPR016064">
    <property type="entry name" value="NAD/diacylglycerol_kinase_sf"/>
</dbReference>
<evidence type="ECO:0000313" key="2">
    <source>
        <dbReference type="EMBL" id="OAZ76784.1"/>
    </source>
</evidence>
<dbReference type="GO" id="GO:0016301">
    <property type="term" value="F:kinase activity"/>
    <property type="evidence" value="ECO:0007669"/>
    <property type="project" value="InterPro"/>
</dbReference>
<protein>
    <recommendedName>
        <fullName evidence="1">DAGKc domain-containing protein</fullName>
    </recommendedName>
</protein>
<proteinExistence type="predicted"/>
<dbReference type="Pfam" id="PF00781">
    <property type="entry name" value="DAGK_cat"/>
    <property type="match status" value="1"/>
</dbReference>
<dbReference type="InterPro" id="IPR001206">
    <property type="entry name" value="Diacylglycerol_kinase_cat_dom"/>
</dbReference>
<dbReference type="Proteomes" id="UP000093796">
    <property type="component" value="Unassembled WGS sequence"/>
</dbReference>
<sequence>MSDRFALIYNPRSRRNLKADPKYLELAGKMLGSLFCSPRTHAALRQQVYALLQQKISCLVVDGGDGTVGHVLSALYTSSCPPEQWPSIVVLPSGNTNLIATDVGFGKRGIEALQILQARLASGRLLSDVRRRQPLVVTRDGQKDGASLGFFGGLGAFGRGIEIAHDPKILKNYSHDAAVMATLFVTAWQLLSPKHRRGWLEGTKVTVERDGEVLPEQDHFLFLCTALHRLPHGIWPFWQNLKEADRGISYLDVAAFPPHLGRAVWNLLRGKAPQWLRQNAAYRSGSATELVLRTDQSFILDGEVLPPGQDGSLTVSAGPVVSFVHV</sequence>
<organism evidence="2 3">
    <name type="scientific">Acetobacter pasteurianus</name>
    <name type="common">Acetobacter turbidans</name>
    <dbReference type="NCBI Taxonomy" id="438"/>
    <lineage>
        <taxon>Bacteria</taxon>
        <taxon>Pseudomonadati</taxon>
        <taxon>Pseudomonadota</taxon>
        <taxon>Alphaproteobacteria</taxon>
        <taxon>Acetobacterales</taxon>
        <taxon>Acetobacteraceae</taxon>
        <taxon>Acetobacter</taxon>
    </lineage>
</organism>
<evidence type="ECO:0000313" key="3">
    <source>
        <dbReference type="Proteomes" id="UP000093796"/>
    </source>
</evidence>
<dbReference type="SUPFAM" id="SSF111331">
    <property type="entry name" value="NAD kinase/diacylglycerol kinase-like"/>
    <property type="match status" value="1"/>
</dbReference>
<dbReference type="RefSeq" id="WP_064775744.1">
    <property type="nucleotide sequence ID" value="NZ_LYUD01000001.1"/>
</dbReference>
<comment type="caution">
    <text evidence="2">The sequence shown here is derived from an EMBL/GenBank/DDBJ whole genome shotgun (WGS) entry which is preliminary data.</text>
</comment>
<evidence type="ECO:0000259" key="1">
    <source>
        <dbReference type="Pfam" id="PF00781"/>
    </source>
</evidence>